<organism evidence="2 3">
    <name type="scientific">Colletotrichum spinosum</name>
    <dbReference type="NCBI Taxonomy" id="1347390"/>
    <lineage>
        <taxon>Eukaryota</taxon>
        <taxon>Fungi</taxon>
        <taxon>Dikarya</taxon>
        <taxon>Ascomycota</taxon>
        <taxon>Pezizomycotina</taxon>
        <taxon>Sordariomycetes</taxon>
        <taxon>Hypocreomycetidae</taxon>
        <taxon>Glomerellales</taxon>
        <taxon>Glomerellaceae</taxon>
        <taxon>Colletotrichum</taxon>
        <taxon>Colletotrichum orbiculare species complex</taxon>
    </lineage>
</organism>
<comment type="caution">
    <text evidence="2">The sequence shown here is derived from an EMBL/GenBank/DDBJ whole genome shotgun (WGS) entry which is preliminary data.</text>
</comment>
<feature type="region of interest" description="Disordered" evidence="1">
    <location>
        <begin position="1"/>
        <end position="25"/>
    </location>
</feature>
<sequence length="228" mass="26437">MTIQQSDVNETSKEAAPPPYESDTPAHRVQHVNYEAWNDLKPQVEFSFHSPLLGGDITSPNGYRWEARLIVKVRDLPRLMSEGFYWTTANFNMYATYIKPHVLDEIAVIRNAWWSCSRHYFLSDLGNDPYWAATLIVYAHNTHVLSSFQVTDITPDNLGWARAYLNGRFEVYKWNFTSPQTGTNAIYPGMPLKGWWPWPKENNEAPESTTREGTEGQKMLAWEEMIER</sequence>
<name>A0A4R8QML2_9PEZI</name>
<dbReference type="Proteomes" id="UP000295083">
    <property type="component" value="Unassembled WGS sequence"/>
</dbReference>
<gene>
    <name evidence="2" type="ORF">C8035_v003588</name>
</gene>
<keyword evidence="3" id="KW-1185">Reference proteome</keyword>
<accession>A0A4R8QML2</accession>
<dbReference type="EMBL" id="QAPG01000006">
    <property type="protein sequence ID" value="TDZ40272.1"/>
    <property type="molecule type" value="Genomic_DNA"/>
</dbReference>
<evidence type="ECO:0000256" key="1">
    <source>
        <dbReference type="SAM" id="MobiDB-lite"/>
    </source>
</evidence>
<dbReference type="AlphaFoldDB" id="A0A4R8QML2"/>
<protein>
    <submittedName>
        <fullName evidence="2">Uncharacterized protein</fullName>
    </submittedName>
</protein>
<evidence type="ECO:0000313" key="3">
    <source>
        <dbReference type="Proteomes" id="UP000295083"/>
    </source>
</evidence>
<proteinExistence type="predicted"/>
<evidence type="ECO:0000313" key="2">
    <source>
        <dbReference type="EMBL" id="TDZ40272.1"/>
    </source>
</evidence>
<reference evidence="2 3" key="1">
    <citation type="submission" date="2018-11" db="EMBL/GenBank/DDBJ databases">
        <title>Genome sequence and assembly of Colletotrichum spinosum.</title>
        <authorList>
            <person name="Gan P."/>
            <person name="Shirasu K."/>
        </authorList>
    </citation>
    <scope>NUCLEOTIDE SEQUENCE [LARGE SCALE GENOMIC DNA]</scope>
    <source>
        <strain evidence="2 3">CBS 515.97</strain>
    </source>
</reference>